<gene>
    <name evidence="2" type="ordered locus">wcw_1779</name>
</gene>
<protein>
    <recommendedName>
        <fullName evidence="4">Secreted protein</fullName>
    </recommendedName>
</protein>
<evidence type="ECO:0000313" key="2">
    <source>
        <dbReference type="EMBL" id="ADI39118.1"/>
    </source>
</evidence>
<evidence type="ECO:0000256" key="1">
    <source>
        <dbReference type="SAM" id="SignalP"/>
    </source>
</evidence>
<dbReference type="Proteomes" id="UP000001505">
    <property type="component" value="Chromosome"/>
</dbReference>
<dbReference type="EMBL" id="CP001928">
    <property type="protein sequence ID" value="ADI39118.1"/>
    <property type="molecule type" value="Genomic_DNA"/>
</dbReference>
<evidence type="ECO:0000313" key="3">
    <source>
        <dbReference type="Proteomes" id="UP000001505"/>
    </source>
</evidence>
<dbReference type="KEGG" id="wch:wcw_1779"/>
<dbReference type="AlphaFoldDB" id="D6YSS3"/>
<name>D6YSS3_WADCW</name>
<proteinExistence type="predicted"/>
<accession>D6YSS3</accession>
<keyword evidence="1" id="KW-0732">Signal</keyword>
<reference evidence="2 3" key="1">
    <citation type="journal article" date="2010" name="PLoS ONE">
        <title>The Waddlia genome: a window into chlamydial biology.</title>
        <authorList>
            <person name="Bertelli C."/>
            <person name="Collyn F."/>
            <person name="Croxatto A."/>
            <person name="Ruckert C."/>
            <person name="Polkinghorne A."/>
            <person name="Kebbi-Beghdadi C."/>
            <person name="Goesmann A."/>
            <person name="Vaughan L."/>
            <person name="Greub G."/>
        </authorList>
    </citation>
    <scope>NUCLEOTIDE SEQUENCE [LARGE SCALE GENOMIC DNA]</scope>
    <source>
        <strain evidence="3">ATCC VR-1470 / WSU 86-1044</strain>
    </source>
</reference>
<dbReference type="STRING" id="716544.wcw_1779"/>
<sequence>MKSIKYIFFLFLFNFSVKGQAIEQPHTPFMIPAPNPVLEEMQEVEFLLAEEKKTRFLSKKSVDPFWIHHVVQMKENGYEIILEDDSTWSIGWFWRSRLSNWEESDDIVLSYHCSTCFPNYMKFHNLTKDSVVWGSLEAFPRASSLQSQYILEINRHSSEVTLNNGSRYKSSVDGTFRNYKEGDLIITCFVIDPPDSKMVSDMAIWNFYAGSISWDINPVGKPTLK</sequence>
<evidence type="ECO:0008006" key="4">
    <source>
        <dbReference type="Google" id="ProtNLM"/>
    </source>
</evidence>
<dbReference type="RefSeq" id="WP_013182820.1">
    <property type="nucleotide sequence ID" value="NC_014225.1"/>
</dbReference>
<organism evidence="2 3">
    <name type="scientific">Waddlia chondrophila (strain ATCC VR-1470 / WSU 86-1044)</name>
    <dbReference type="NCBI Taxonomy" id="716544"/>
    <lineage>
        <taxon>Bacteria</taxon>
        <taxon>Pseudomonadati</taxon>
        <taxon>Chlamydiota</taxon>
        <taxon>Chlamydiia</taxon>
        <taxon>Parachlamydiales</taxon>
        <taxon>Waddliaceae</taxon>
        <taxon>Waddlia</taxon>
    </lineage>
</organism>
<keyword evidence="3" id="KW-1185">Reference proteome</keyword>
<dbReference type="HOGENOM" id="CLU_1229508_0_0_0"/>
<feature type="chain" id="PRO_5003091108" description="Secreted protein" evidence="1">
    <location>
        <begin position="22"/>
        <end position="225"/>
    </location>
</feature>
<feature type="signal peptide" evidence="1">
    <location>
        <begin position="1"/>
        <end position="21"/>
    </location>
</feature>